<dbReference type="EMBL" id="BAABKD010000001">
    <property type="protein sequence ID" value="GAA5083623.1"/>
    <property type="molecule type" value="Genomic_DNA"/>
</dbReference>
<dbReference type="Gene3D" id="1.10.510.10">
    <property type="entry name" value="Transferase(Phosphotransferase) domain 1"/>
    <property type="match status" value="1"/>
</dbReference>
<dbReference type="InterPro" id="IPR011009">
    <property type="entry name" value="Kinase-like_dom_sf"/>
</dbReference>
<organism evidence="4 5">
    <name type="scientific">Paenalcaligenes hermetiae</name>
    <dbReference type="NCBI Taxonomy" id="1157987"/>
    <lineage>
        <taxon>Bacteria</taxon>
        <taxon>Pseudomonadati</taxon>
        <taxon>Pseudomonadota</taxon>
        <taxon>Betaproteobacteria</taxon>
        <taxon>Burkholderiales</taxon>
        <taxon>Alcaligenaceae</taxon>
        <taxon>Paenalcaligenes</taxon>
    </lineage>
</organism>
<comment type="caution">
    <text evidence="4">The sequence shown here is derived from an EMBL/GenBank/DDBJ whole genome shotgun (WGS) entry which is preliminary data.</text>
</comment>
<protein>
    <submittedName>
        <fullName evidence="4">2-polyprenylphenol 6-hydroxylase</fullName>
    </submittedName>
</protein>
<keyword evidence="2" id="KW-0812">Transmembrane</keyword>
<dbReference type="PANTHER" id="PTHR10566:SF113">
    <property type="entry name" value="PROTEIN ACTIVITY OF BC1 COMPLEX KINASE 7, CHLOROPLASTIC"/>
    <property type="match status" value="1"/>
</dbReference>
<dbReference type="InterPro" id="IPR004147">
    <property type="entry name" value="ABC1_dom"/>
</dbReference>
<feature type="domain" description="ABC1 atypical kinase-like" evidence="3">
    <location>
        <begin position="96"/>
        <end position="339"/>
    </location>
</feature>
<keyword evidence="2" id="KW-1133">Transmembrane helix</keyword>
<keyword evidence="2" id="KW-0472">Membrane</keyword>
<proteinExistence type="inferred from homology"/>
<feature type="transmembrane region" description="Helical" evidence="2">
    <location>
        <begin position="493"/>
        <end position="515"/>
    </location>
</feature>
<dbReference type="SUPFAM" id="SSF56112">
    <property type="entry name" value="Protein kinase-like (PK-like)"/>
    <property type="match status" value="1"/>
</dbReference>
<dbReference type="CDD" id="cd05121">
    <property type="entry name" value="ABC1_ADCK3-like"/>
    <property type="match status" value="1"/>
</dbReference>
<name>A0ABP9LQZ0_9BURK</name>
<dbReference type="Proteomes" id="UP001500227">
    <property type="component" value="Unassembled WGS sequence"/>
</dbReference>
<feature type="transmembrane region" description="Helical" evidence="2">
    <location>
        <begin position="527"/>
        <end position="547"/>
    </location>
</feature>
<dbReference type="InterPro" id="IPR050154">
    <property type="entry name" value="UbiB_kinase"/>
</dbReference>
<evidence type="ECO:0000313" key="5">
    <source>
        <dbReference type="Proteomes" id="UP001500227"/>
    </source>
</evidence>
<evidence type="ECO:0000313" key="4">
    <source>
        <dbReference type="EMBL" id="GAA5083623.1"/>
    </source>
</evidence>
<keyword evidence="5" id="KW-1185">Reference proteome</keyword>
<evidence type="ECO:0000259" key="3">
    <source>
        <dbReference type="Pfam" id="PF03109"/>
    </source>
</evidence>
<evidence type="ECO:0000256" key="1">
    <source>
        <dbReference type="ARBA" id="ARBA00009670"/>
    </source>
</evidence>
<gene>
    <name evidence="4" type="primary">ubiB_1</name>
    <name evidence="4" type="ORF">GCM10023337_00470</name>
</gene>
<comment type="similarity">
    <text evidence="1">Belongs to the protein kinase superfamily. ADCK protein kinase family.</text>
</comment>
<dbReference type="PANTHER" id="PTHR10566">
    <property type="entry name" value="CHAPERONE-ACTIVITY OF BC1 COMPLEX CABC1 -RELATED"/>
    <property type="match status" value="1"/>
</dbReference>
<dbReference type="RefSeq" id="WP_345368761.1">
    <property type="nucleotide sequence ID" value="NZ_BAABKD010000001.1"/>
</dbReference>
<reference evidence="5" key="1">
    <citation type="journal article" date="2019" name="Int. J. Syst. Evol. Microbiol.">
        <title>The Global Catalogue of Microorganisms (GCM) 10K type strain sequencing project: providing services to taxonomists for standard genome sequencing and annotation.</title>
        <authorList>
            <consortium name="The Broad Institute Genomics Platform"/>
            <consortium name="The Broad Institute Genome Sequencing Center for Infectious Disease"/>
            <person name="Wu L."/>
            <person name="Ma J."/>
        </authorList>
    </citation>
    <scope>NUCLEOTIDE SEQUENCE [LARGE SCALE GENOMIC DNA]</scope>
    <source>
        <strain evidence="5">JCM 18423</strain>
    </source>
</reference>
<accession>A0ABP9LQZ0</accession>
<evidence type="ECO:0000256" key="2">
    <source>
        <dbReference type="SAM" id="Phobius"/>
    </source>
</evidence>
<dbReference type="Pfam" id="PF03109">
    <property type="entry name" value="ABC1"/>
    <property type="match status" value="1"/>
</dbReference>
<sequence length="550" mass="61414">MLETAIVAARDRARLVEVAGILIGFGVDGLVSQLGLRKLLPRDQTSSANKANAELSLPERLRKAIEALGPTYVKLGQILATRHDLLGPEWTTELEKLHNHVSAVPWEQISPQLIEDLGADPHELFVDFHTEPIAAASMAQVYQARLHDGTEVVLKVRRPDLRATIEADLRLLAHGAHLLAQTNPDWARFKPEEMVSYVASALRDELDFAREGHNCEQMSAAFAQHPEIVFPKIYWQWTNERLLVQDFMRGENPTHAQALRAKGLDPALLAKRGALAVLKMILEDGFFHADPHPGNMLAMAHNRVGFIDFGMVGHLSERRKTQLLILFRALAEGRGDGVASMLLAWSDQYDADPVQLDMAVERFLAQHSTGKLRISLALMDFMALARQQKITLPADLSLLFKAFITADGVLRRVDPDLDLVQLATPMIHEQIREHYNVHAIKERATYLAAEFYDLAADTPGALRLLLHRLRHGRIGVDMELRHLDKVAKSLELAAVRLCVALVTAAFALGLAPRLFDFGPIWLGIPLFAWFGLIATVMGCVLLLYWLFKPK</sequence>